<organism evidence="2">
    <name type="scientific">freshwater metagenome</name>
    <dbReference type="NCBI Taxonomy" id="449393"/>
    <lineage>
        <taxon>unclassified sequences</taxon>
        <taxon>metagenomes</taxon>
        <taxon>ecological metagenomes</taxon>
    </lineage>
</organism>
<protein>
    <submittedName>
        <fullName evidence="2">Unannotated protein</fullName>
    </submittedName>
</protein>
<name>A0A6J6GFS7_9ZZZZ</name>
<dbReference type="EMBL" id="CAEZUE010000136">
    <property type="protein sequence ID" value="CAB4598493.1"/>
    <property type="molecule type" value="Genomic_DNA"/>
</dbReference>
<reference evidence="2" key="1">
    <citation type="submission" date="2020-05" db="EMBL/GenBank/DDBJ databases">
        <authorList>
            <person name="Chiriac C."/>
            <person name="Salcher M."/>
            <person name="Ghai R."/>
            <person name="Kavagutti S V."/>
        </authorList>
    </citation>
    <scope>NUCLEOTIDE SEQUENCE</scope>
</reference>
<evidence type="ECO:0000256" key="1">
    <source>
        <dbReference type="SAM" id="MobiDB-lite"/>
    </source>
</evidence>
<gene>
    <name evidence="2" type="ORF">UFOPK1788_00941</name>
</gene>
<sequence>MRILFGAQILENLNRVPSSSVCSESSVDDGRVISAGNHAGPDDIGAVANESNINHR</sequence>
<proteinExistence type="predicted"/>
<dbReference type="AlphaFoldDB" id="A0A6J6GFS7"/>
<feature type="region of interest" description="Disordered" evidence="1">
    <location>
        <begin position="35"/>
        <end position="56"/>
    </location>
</feature>
<accession>A0A6J6GFS7</accession>
<evidence type="ECO:0000313" key="2">
    <source>
        <dbReference type="EMBL" id="CAB4598493.1"/>
    </source>
</evidence>